<feature type="region of interest" description="Disordered" evidence="1">
    <location>
        <begin position="290"/>
        <end position="314"/>
    </location>
</feature>
<feature type="non-terminal residue" evidence="2">
    <location>
        <position position="1"/>
    </location>
</feature>
<evidence type="ECO:0000256" key="1">
    <source>
        <dbReference type="SAM" id="MobiDB-lite"/>
    </source>
</evidence>
<protein>
    <submittedName>
        <fullName evidence="2">Bifunctional arginine demethylase and lysyl-hydroxylase JMJD6</fullName>
    </submittedName>
</protein>
<dbReference type="Gene3D" id="2.60.120.10">
    <property type="entry name" value="Jelly Rolls"/>
    <property type="match status" value="1"/>
</dbReference>
<evidence type="ECO:0000313" key="2">
    <source>
        <dbReference type="EMBL" id="CAK8998814.1"/>
    </source>
</evidence>
<accession>A0ABP0IBY8</accession>
<evidence type="ECO:0000313" key="3">
    <source>
        <dbReference type="Proteomes" id="UP001642464"/>
    </source>
</evidence>
<dbReference type="EMBL" id="CAXAMM010003165">
    <property type="protein sequence ID" value="CAK8998814.1"/>
    <property type="molecule type" value="Genomic_DNA"/>
</dbReference>
<proteinExistence type="predicted"/>
<reference evidence="2 3" key="1">
    <citation type="submission" date="2024-02" db="EMBL/GenBank/DDBJ databases">
        <authorList>
            <person name="Chen Y."/>
            <person name="Shah S."/>
            <person name="Dougan E. K."/>
            <person name="Thang M."/>
            <person name="Chan C."/>
        </authorList>
    </citation>
    <scope>NUCLEOTIDE SEQUENCE [LARGE SCALE GENOMIC DNA]</scope>
</reference>
<feature type="compositionally biased region" description="Polar residues" evidence="1">
    <location>
        <begin position="290"/>
        <end position="304"/>
    </location>
</feature>
<comment type="caution">
    <text evidence="2">The sequence shown here is derived from an EMBL/GenBank/DDBJ whole genome shotgun (WGS) entry which is preliminary data.</text>
</comment>
<sequence length="314" mass="36340">RDAQELGLEVLRAPGKEEYPEQNDEESLVVDLKNEELTKEEERMEEKALEVMEQVQSGIRTIKVGDYSTRVKQLGNLLFKDGAMYEAASNLSVPINLLRDAEYNHLWYLQKMHDQFFQSFKHKRYIPRLDQPISRLEFHQLFRQTSTPVIIPFKHMRHLGFLTKGWTLDKLRERFPYSPTPGSKRLHYNAKSGLNAKNTLDLGPALYELSKDAKLAKGTGTQRNFPRNLMLRPKYLAMLNISYPPFVPKRRFQVPTLWMGTSSADTESATDPLHREAPELVLGVDEISQQPKHVQEGTRYQSLAQLDRDRTSGR</sequence>
<keyword evidence="3" id="KW-1185">Reference proteome</keyword>
<name>A0ABP0IBY8_9DINO</name>
<organism evidence="2 3">
    <name type="scientific">Durusdinium trenchii</name>
    <dbReference type="NCBI Taxonomy" id="1381693"/>
    <lineage>
        <taxon>Eukaryota</taxon>
        <taxon>Sar</taxon>
        <taxon>Alveolata</taxon>
        <taxon>Dinophyceae</taxon>
        <taxon>Suessiales</taxon>
        <taxon>Symbiodiniaceae</taxon>
        <taxon>Durusdinium</taxon>
    </lineage>
</organism>
<gene>
    <name evidence="2" type="ORF">SCF082_LOCUS5789</name>
</gene>
<dbReference type="InterPro" id="IPR014710">
    <property type="entry name" value="RmlC-like_jellyroll"/>
</dbReference>
<dbReference type="Proteomes" id="UP001642464">
    <property type="component" value="Unassembled WGS sequence"/>
</dbReference>